<sequence>MRECLRKLGFETVDLGFGEQISEWLQWYKGKVAKFHSYSQYNGKKKVRRERATLGMAKKVCEDWANLLLNEKVEFSTENEALTLRAKEILEENNFRVCGNQLLELSFALGTGAFVEFIDNGTIGIDYIRADMIYPLSWDNGEINECAFGSLKVIDGKTSLYLQIHVLEDGAYVIHNRLFDAKNHQPLPLPEQVEADFYTGSEAPLFQIVTPNIVNSVNLDNPMGISVFANAVDVLKGVDLVYDSYQNEFRLGKKRIVVPVGMAQLNSSDTGFAPVFDDNDTEFYAFTDKNITDLKEINMEIRAAEHTEGLKQNLNLLSDLCGLGSERYTYDRGGVKTATEVISEESALYQNLKKHEIILNRAICDLVRAVLFLDGKDTRGLAVKVDFDDSIIHDTSTEFEQNLKLVSAGLMQPFEFRMWWFNESEEQARERAARPLCEAQPPKQSADSSAASLGSGTAGLSSGTAGLHADKGELKTGKAGLKTGGKNKTNR</sequence>
<reference evidence="2" key="1">
    <citation type="submission" date="2020-08" db="EMBL/GenBank/DDBJ databases">
        <title>Genome public.</title>
        <authorList>
            <person name="Liu C."/>
            <person name="Sun Q."/>
        </authorList>
    </citation>
    <scope>NUCLEOTIDE SEQUENCE</scope>
    <source>
        <strain evidence="2">H8</strain>
    </source>
</reference>
<evidence type="ECO:0000256" key="1">
    <source>
        <dbReference type="SAM" id="MobiDB-lite"/>
    </source>
</evidence>
<dbReference type="Proteomes" id="UP000611762">
    <property type="component" value="Unassembled WGS sequence"/>
</dbReference>
<organism evidence="2 3">
    <name type="scientific">Congzhengia minquanensis</name>
    <dbReference type="NCBI Taxonomy" id="2763657"/>
    <lineage>
        <taxon>Bacteria</taxon>
        <taxon>Bacillati</taxon>
        <taxon>Bacillota</taxon>
        <taxon>Clostridia</taxon>
        <taxon>Eubacteriales</taxon>
        <taxon>Oscillospiraceae</taxon>
        <taxon>Congzhengia</taxon>
    </lineage>
</organism>
<proteinExistence type="predicted"/>
<feature type="compositionally biased region" description="Low complexity" evidence="1">
    <location>
        <begin position="445"/>
        <end position="467"/>
    </location>
</feature>
<dbReference type="InterPro" id="IPR021145">
    <property type="entry name" value="Portal_protein_SPP1_Gp6-like"/>
</dbReference>
<dbReference type="RefSeq" id="WP_249311311.1">
    <property type="nucleotide sequence ID" value="NZ_JACRSU010000001.1"/>
</dbReference>
<name>A0A926DKY6_9FIRM</name>
<dbReference type="AlphaFoldDB" id="A0A926DKY6"/>
<feature type="region of interest" description="Disordered" evidence="1">
    <location>
        <begin position="431"/>
        <end position="491"/>
    </location>
</feature>
<keyword evidence="3" id="KW-1185">Reference proteome</keyword>
<dbReference type="Pfam" id="PF05133">
    <property type="entry name" value="SPP1_portal"/>
    <property type="match status" value="1"/>
</dbReference>
<evidence type="ECO:0000313" key="3">
    <source>
        <dbReference type="Proteomes" id="UP000611762"/>
    </source>
</evidence>
<protein>
    <submittedName>
        <fullName evidence="2">Phage portal protein</fullName>
    </submittedName>
</protein>
<feature type="compositionally biased region" description="Low complexity" evidence="1">
    <location>
        <begin position="477"/>
        <end position="491"/>
    </location>
</feature>
<accession>A0A926DKY6</accession>
<dbReference type="EMBL" id="JACRSU010000001">
    <property type="protein sequence ID" value="MBC8540196.1"/>
    <property type="molecule type" value="Genomic_DNA"/>
</dbReference>
<evidence type="ECO:0000313" key="2">
    <source>
        <dbReference type="EMBL" id="MBC8540196.1"/>
    </source>
</evidence>
<gene>
    <name evidence="2" type="ORF">H8698_04310</name>
</gene>
<comment type="caution">
    <text evidence="2">The sequence shown here is derived from an EMBL/GenBank/DDBJ whole genome shotgun (WGS) entry which is preliminary data.</text>
</comment>